<keyword evidence="3" id="KW-0238">DNA-binding</keyword>
<dbReference type="SUPFAM" id="SSF52172">
    <property type="entry name" value="CheY-like"/>
    <property type="match status" value="1"/>
</dbReference>
<dbReference type="PRINTS" id="PR00038">
    <property type="entry name" value="HTHLUXR"/>
</dbReference>
<evidence type="ECO:0000256" key="2">
    <source>
        <dbReference type="ARBA" id="ARBA00023015"/>
    </source>
</evidence>
<dbReference type="SMART" id="SM00421">
    <property type="entry name" value="HTH_LUXR"/>
    <property type="match status" value="1"/>
</dbReference>
<dbReference type="Proteomes" id="UP000642107">
    <property type="component" value="Unassembled WGS sequence"/>
</dbReference>
<comment type="caution">
    <text evidence="8">The sequence shown here is derived from an EMBL/GenBank/DDBJ whole genome shotgun (WGS) entry which is preliminary data.</text>
</comment>
<evidence type="ECO:0000256" key="1">
    <source>
        <dbReference type="ARBA" id="ARBA00022553"/>
    </source>
</evidence>
<dbReference type="InterPro" id="IPR016032">
    <property type="entry name" value="Sig_transdc_resp-reg_C-effctor"/>
</dbReference>
<accession>A0ABR9DPG3</accession>
<keyword evidence="2" id="KW-0805">Transcription regulation</keyword>
<evidence type="ECO:0000313" key="9">
    <source>
        <dbReference type="Proteomes" id="UP000642107"/>
    </source>
</evidence>
<evidence type="ECO:0000256" key="5">
    <source>
        <dbReference type="PROSITE-ProRule" id="PRU00169"/>
    </source>
</evidence>
<protein>
    <submittedName>
        <fullName evidence="8">Response regulator transcription factor</fullName>
    </submittedName>
</protein>
<reference evidence="8 9" key="1">
    <citation type="submission" date="2020-09" db="EMBL/GenBank/DDBJ databases">
        <title>Flavimobilis rhizosphaerae sp. nov., isolated from rhizosphere soil of Spartina alterniflora.</title>
        <authorList>
            <person name="Hanqin C."/>
        </authorList>
    </citation>
    <scope>NUCLEOTIDE SEQUENCE [LARGE SCALE GENOMIC DNA]</scope>
    <source>
        <strain evidence="8 9">GY 10621</strain>
    </source>
</reference>
<dbReference type="InterPro" id="IPR011006">
    <property type="entry name" value="CheY-like_superfamily"/>
</dbReference>
<dbReference type="Pfam" id="PF00072">
    <property type="entry name" value="Response_reg"/>
    <property type="match status" value="1"/>
</dbReference>
<evidence type="ECO:0000259" key="6">
    <source>
        <dbReference type="PROSITE" id="PS50043"/>
    </source>
</evidence>
<name>A0ABR9DPG3_9MICO</name>
<dbReference type="PANTHER" id="PTHR43214:SF24">
    <property type="entry name" value="TRANSCRIPTIONAL REGULATORY PROTEIN NARL-RELATED"/>
    <property type="match status" value="1"/>
</dbReference>
<feature type="domain" description="HTH luxR-type" evidence="6">
    <location>
        <begin position="148"/>
        <end position="213"/>
    </location>
</feature>
<dbReference type="InterPro" id="IPR001789">
    <property type="entry name" value="Sig_transdc_resp-reg_receiver"/>
</dbReference>
<feature type="domain" description="Response regulatory" evidence="7">
    <location>
        <begin position="3"/>
        <end position="119"/>
    </location>
</feature>
<dbReference type="Gene3D" id="3.40.50.2300">
    <property type="match status" value="1"/>
</dbReference>
<dbReference type="SMART" id="SM00448">
    <property type="entry name" value="REC"/>
    <property type="match status" value="1"/>
</dbReference>
<feature type="modified residue" description="4-aspartylphosphate" evidence="5">
    <location>
        <position position="54"/>
    </location>
</feature>
<dbReference type="Pfam" id="PF00196">
    <property type="entry name" value="GerE"/>
    <property type="match status" value="1"/>
</dbReference>
<evidence type="ECO:0000256" key="4">
    <source>
        <dbReference type="ARBA" id="ARBA00023163"/>
    </source>
</evidence>
<sequence>MIRVLLVDDERFSRTALKLLLGPEADIEVVAEATDGDEVLEAVHAHRPDVVVMDLRMARVDGITATRRVRALSSPPAVVALTSFEIDDDALAVLHAGADSFVLKDRVPEDLAAAIRAAHTGTSVLSPDIARRLVERMRTDQGPDRTAAQRALAGLTERQLEIAAAVHAGRTNPEIAEDTFTSPSTVKSHLSDILTRLDLTSRRDLILLVERAGGIPTV</sequence>
<dbReference type="SUPFAM" id="SSF46894">
    <property type="entry name" value="C-terminal effector domain of the bipartite response regulators"/>
    <property type="match status" value="1"/>
</dbReference>
<dbReference type="InterPro" id="IPR000792">
    <property type="entry name" value="Tscrpt_reg_LuxR_C"/>
</dbReference>
<evidence type="ECO:0000313" key="8">
    <source>
        <dbReference type="EMBL" id="MBD9699020.1"/>
    </source>
</evidence>
<keyword evidence="4" id="KW-0804">Transcription</keyword>
<gene>
    <name evidence="8" type="ORF">IGS67_05850</name>
</gene>
<organism evidence="8 9">
    <name type="scientific">Flavimobilis rhizosphaerae</name>
    <dbReference type="NCBI Taxonomy" id="2775421"/>
    <lineage>
        <taxon>Bacteria</taxon>
        <taxon>Bacillati</taxon>
        <taxon>Actinomycetota</taxon>
        <taxon>Actinomycetes</taxon>
        <taxon>Micrococcales</taxon>
        <taxon>Jonesiaceae</taxon>
        <taxon>Flavimobilis</taxon>
    </lineage>
</organism>
<dbReference type="PROSITE" id="PS50043">
    <property type="entry name" value="HTH_LUXR_2"/>
    <property type="match status" value="1"/>
</dbReference>
<dbReference type="PANTHER" id="PTHR43214">
    <property type="entry name" value="TWO-COMPONENT RESPONSE REGULATOR"/>
    <property type="match status" value="1"/>
</dbReference>
<dbReference type="RefSeq" id="WP_192278749.1">
    <property type="nucleotide sequence ID" value="NZ_JACZDF010000002.1"/>
</dbReference>
<dbReference type="CDD" id="cd06170">
    <property type="entry name" value="LuxR_C_like"/>
    <property type="match status" value="1"/>
</dbReference>
<dbReference type="PROSITE" id="PS50110">
    <property type="entry name" value="RESPONSE_REGULATORY"/>
    <property type="match status" value="1"/>
</dbReference>
<evidence type="ECO:0000259" key="7">
    <source>
        <dbReference type="PROSITE" id="PS50110"/>
    </source>
</evidence>
<evidence type="ECO:0000256" key="3">
    <source>
        <dbReference type="ARBA" id="ARBA00023125"/>
    </source>
</evidence>
<keyword evidence="9" id="KW-1185">Reference proteome</keyword>
<dbReference type="InterPro" id="IPR039420">
    <property type="entry name" value="WalR-like"/>
</dbReference>
<keyword evidence="1 5" id="KW-0597">Phosphoprotein</keyword>
<dbReference type="EMBL" id="JACZDF010000002">
    <property type="protein sequence ID" value="MBD9699020.1"/>
    <property type="molecule type" value="Genomic_DNA"/>
</dbReference>
<proteinExistence type="predicted"/>
<dbReference type="InterPro" id="IPR058245">
    <property type="entry name" value="NreC/VraR/RcsB-like_REC"/>
</dbReference>
<dbReference type="CDD" id="cd17535">
    <property type="entry name" value="REC_NarL-like"/>
    <property type="match status" value="1"/>
</dbReference>